<accession>A0AAU9MAK1</accession>
<evidence type="ECO:0000313" key="1">
    <source>
        <dbReference type="EMBL" id="CAH1425018.1"/>
    </source>
</evidence>
<dbReference type="AlphaFoldDB" id="A0AAU9MAK1"/>
<proteinExistence type="predicted"/>
<comment type="caution">
    <text evidence="1">The sequence shown here is derived from an EMBL/GenBank/DDBJ whole genome shotgun (WGS) entry which is preliminary data.</text>
</comment>
<evidence type="ECO:0000313" key="2">
    <source>
        <dbReference type="Proteomes" id="UP001157418"/>
    </source>
</evidence>
<name>A0AAU9MAK1_9ASTR</name>
<sequence>MKRIDLLLKKGGSYSSYKSPTYGLHHTYCICICIHLKRLFSKSHPPLKYLKRHKQNPYDCGLPHSFSLSPDFLHIPANFPAIIPTSCIPDQNKK</sequence>
<dbReference type="EMBL" id="CAKMRJ010002126">
    <property type="protein sequence ID" value="CAH1425018.1"/>
    <property type="molecule type" value="Genomic_DNA"/>
</dbReference>
<dbReference type="Proteomes" id="UP001157418">
    <property type="component" value="Unassembled WGS sequence"/>
</dbReference>
<protein>
    <submittedName>
        <fullName evidence="1">Uncharacterized protein</fullName>
    </submittedName>
</protein>
<keyword evidence="2" id="KW-1185">Reference proteome</keyword>
<gene>
    <name evidence="1" type="ORF">LVIROSA_LOCUS12184</name>
</gene>
<organism evidence="1 2">
    <name type="scientific">Lactuca virosa</name>
    <dbReference type="NCBI Taxonomy" id="75947"/>
    <lineage>
        <taxon>Eukaryota</taxon>
        <taxon>Viridiplantae</taxon>
        <taxon>Streptophyta</taxon>
        <taxon>Embryophyta</taxon>
        <taxon>Tracheophyta</taxon>
        <taxon>Spermatophyta</taxon>
        <taxon>Magnoliopsida</taxon>
        <taxon>eudicotyledons</taxon>
        <taxon>Gunneridae</taxon>
        <taxon>Pentapetalae</taxon>
        <taxon>asterids</taxon>
        <taxon>campanulids</taxon>
        <taxon>Asterales</taxon>
        <taxon>Asteraceae</taxon>
        <taxon>Cichorioideae</taxon>
        <taxon>Cichorieae</taxon>
        <taxon>Lactucinae</taxon>
        <taxon>Lactuca</taxon>
    </lineage>
</organism>
<reference evidence="1 2" key="1">
    <citation type="submission" date="2022-01" db="EMBL/GenBank/DDBJ databases">
        <authorList>
            <person name="Xiong W."/>
            <person name="Schranz E."/>
        </authorList>
    </citation>
    <scope>NUCLEOTIDE SEQUENCE [LARGE SCALE GENOMIC DNA]</scope>
</reference>